<accession>A0A1C3HH26</accession>
<sequence>MKINSAAKIALEKYLRILEEIRAQENKGIDEDPDGIGFGADEKLFEELEQAKDEFNENITPSDYAGLLEEIALHRKNVCELIMENVALKATISRLGGNPDFIGNIDASGKA</sequence>
<name>A0A1C3HH26_SERMA</name>
<organism evidence="1">
    <name type="scientific">Serratia marcescens</name>
    <dbReference type="NCBI Taxonomy" id="615"/>
    <lineage>
        <taxon>Bacteria</taxon>
        <taxon>Pseudomonadati</taxon>
        <taxon>Pseudomonadota</taxon>
        <taxon>Gammaproteobacteria</taxon>
        <taxon>Enterobacterales</taxon>
        <taxon>Yersiniaceae</taxon>
        <taxon>Serratia</taxon>
    </lineage>
</organism>
<dbReference type="AlphaFoldDB" id="A0A1C3HH26"/>
<dbReference type="RefSeq" id="WP_079451676.1">
    <property type="nucleotide sequence ID" value="NZ_MVGA01000005.1"/>
</dbReference>
<reference evidence="1" key="1">
    <citation type="submission" date="2016-05" db="EMBL/GenBank/DDBJ databases">
        <authorList>
            <person name="Cock P.J.A."/>
            <person name="Cock P.J.A."/>
        </authorList>
    </citation>
    <scope>NUCLEOTIDE SEQUENCE</scope>
    <source>
        <strain evidence="1">PWN146_assembly</strain>
    </source>
</reference>
<proteinExistence type="predicted"/>
<protein>
    <submittedName>
        <fullName evidence="1">Uncharacterized protein</fullName>
    </submittedName>
</protein>
<evidence type="ECO:0000313" key="1">
    <source>
        <dbReference type="EMBL" id="SAY44360.1"/>
    </source>
</evidence>
<dbReference type="EMBL" id="LT575490">
    <property type="protein sequence ID" value="SAY44360.1"/>
    <property type="molecule type" value="Genomic_DNA"/>
</dbReference>
<gene>
    <name evidence="1" type="ORF">PWN146_03070</name>
</gene>